<keyword evidence="5" id="KW-0732">Signal</keyword>
<dbReference type="InterPro" id="IPR008972">
    <property type="entry name" value="Cupredoxin"/>
</dbReference>
<gene>
    <name evidence="7" type="ORF">RFULGI_LOCUS3899</name>
</gene>
<organism evidence="7 8">
    <name type="scientific">Racocetra fulgida</name>
    <dbReference type="NCBI Taxonomy" id="60492"/>
    <lineage>
        <taxon>Eukaryota</taxon>
        <taxon>Fungi</taxon>
        <taxon>Fungi incertae sedis</taxon>
        <taxon>Mucoromycota</taxon>
        <taxon>Glomeromycotina</taxon>
        <taxon>Glomeromycetes</taxon>
        <taxon>Diversisporales</taxon>
        <taxon>Gigasporaceae</taxon>
        <taxon>Racocetra</taxon>
    </lineage>
</organism>
<keyword evidence="2" id="KW-0479">Metal-binding</keyword>
<keyword evidence="8" id="KW-1185">Reference proteome</keyword>
<dbReference type="PANTHER" id="PTHR11709">
    <property type="entry name" value="MULTI-COPPER OXIDASE"/>
    <property type="match status" value="1"/>
</dbReference>
<dbReference type="Proteomes" id="UP000789396">
    <property type="component" value="Unassembled WGS sequence"/>
</dbReference>
<feature type="domain" description="Plastocyanin-like" evidence="6">
    <location>
        <begin position="73"/>
        <end position="145"/>
    </location>
</feature>
<dbReference type="OrthoDB" id="2121828at2759"/>
<protein>
    <submittedName>
        <fullName evidence="7">6692_t:CDS:1</fullName>
    </submittedName>
</protein>
<evidence type="ECO:0000256" key="3">
    <source>
        <dbReference type="ARBA" id="ARBA00023002"/>
    </source>
</evidence>
<comment type="similarity">
    <text evidence="1">Belongs to the multicopper oxidase family.</text>
</comment>
<proteinExistence type="inferred from homology"/>
<dbReference type="PANTHER" id="PTHR11709:SF394">
    <property type="entry name" value="FI03373P-RELATED"/>
    <property type="match status" value="1"/>
</dbReference>
<name>A0A9N9FHI5_9GLOM</name>
<dbReference type="GO" id="GO:0016491">
    <property type="term" value="F:oxidoreductase activity"/>
    <property type="evidence" value="ECO:0007669"/>
    <property type="project" value="UniProtKB-KW"/>
</dbReference>
<feature type="chain" id="PRO_5040369903" evidence="5">
    <location>
        <begin position="24"/>
        <end position="145"/>
    </location>
</feature>
<evidence type="ECO:0000313" key="7">
    <source>
        <dbReference type="EMBL" id="CAG8533525.1"/>
    </source>
</evidence>
<dbReference type="Pfam" id="PF07732">
    <property type="entry name" value="Cu-oxidase_3"/>
    <property type="match status" value="1"/>
</dbReference>
<evidence type="ECO:0000313" key="8">
    <source>
        <dbReference type="Proteomes" id="UP000789396"/>
    </source>
</evidence>
<dbReference type="AlphaFoldDB" id="A0A9N9FHI5"/>
<evidence type="ECO:0000256" key="4">
    <source>
        <dbReference type="ARBA" id="ARBA00023008"/>
    </source>
</evidence>
<dbReference type="SUPFAM" id="SSF49503">
    <property type="entry name" value="Cupredoxins"/>
    <property type="match status" value="1"/>
</dbReference>
<dbReference type="Gene3D" id="2.60.40.420">
    <property type="entry name" value="Cupredoxins - blue copper proteins"/>
    <property type="match status" value="1"/>
</dbReference>
<keyword evidence="3" id="KW-0560">Oxidoreductase</keyword>
<evidence type="ECO:0000256" key="5">
    <source>
        <dbReference type="SAM" id="SignalP"/>
    </source>
</evidence>
<evidence type="ECO:0000256" key="2">
    <source>
        <dbReference type="ARBA" id="ARBA00022723"/>
    </source>
</evidence>
<evidence type="ECO:0000256" key="1">
    <source>
        <dbReference type="ARBA" id="ARBA00010609"/>
    </source>
</evidence>
<keyword evidence="4" id="KW-0186">Copper</keyword>
<accession>A0A9N9FHI5</accession>
<dbReference type="InterPro" id="IPR045087">
    <property type="entry name" value="Cu-oxidase_fam"/>
</dbReference>
<comment type="caution">
    <text evidence="7">The sequence shown here is derived from an EMBL/GenBank/DDBJ whole genome shotgun (WGS) entry which is preliminary data.</text>
</comment>
<reference evidence="7" key="1">
    <citation type="submission" date="2021-06" db="EMBL/GenBank/DDBJ databases">
        <authorList>
            <person name="Kallberg Y."/>
            <person name="Tangrot J."/>
            <person name="Rosling A."/>
        </authorList>
    </citation>
    <scope>NUCLEOTIDE SEQUENCE</scope>
    <source>
        <strain evidence="7">IN212</strain>
    </source>
</reference>
<feature type="signal peptide" evidence="5">
    <location>
        <begin position="1"/>
        <end position="23"/>
    </location>
</feature>
<dbReference type="EMBL" id="CAJVPZ010003645">
    <property type="protein sequence ID" value="CAG8533525.1"/>
    <property type="molecule type" value="Genomic_DNA"/>
</dbReference>
<dbReference type="InterPro" id="IPR011707">
    <property type="entry name" value="Cu-oxidase-like_N"/>
</dbReference>
<dbReference type="GO" id="GO:0005507">
    <property type="term" value="F:copper ion binding"/>
    <property type="evidence" value="ECO:0007669"/>
    <property type="project" value="InterPro"/>
</dbReference>
<evidence type="ECO:0000259" key="6">
    <source>
        <dbReference type="Pfam" id="PF07732"/>
    </source>
</evidence>
<sequence length="145" mass="16540">MAMKQIIFAILFGVILLTISVSSTPLRKEDTLFFDWTIKTHKCDLDKCGERPVILVYPTYDKNNKENTPKCIKFPAPTIKARPGQHIQVLIRNKLDELTAIHWHGLLIRNTIFSDGVPAVTQCPIQPGTSFLYDFYANDHSGTHW</sequence>